<sequence>MKNKKAAKLHTIAGAAMVGFSLWHAGLYGTKYAKFLNKHSKKRLKASEV</sequence>
<dbReference type="EMBL" id="CP000487">
    <property type="protein sequence ID" value="ABK83084.1"/>
    <property type="molecule type" value="Genomic_DNA"/>
</dbReference>
<keyword evidence="1" id="KW-0812">Transmembrane</keyword>
<reference evidence="3" key="1">
    <citation type="submission" date="2006-11" db="EMBL/GenBank/DDBJ databases">
        <title>Sequence of Campylobacter fetus subsp. fetus 82-40.</title>
        <authorList>
            <person name="Fouts D.E."/>
            <person name="Nelson K.E."/>
        </authorList>
    </citation>
    <scope>NUCLEOTIDE SEQUENCE [LARGE SCALE GENOMIC DNA]</scope>
    <source>
        <strain evidence="3">82-40</strain>
    </source>
</reference>
<dbReference type="AlphaFoldDB" id="A0RP71"/>
<protein>
    <submittedName>
        <fullName evidence="2">Uncharacterized protein</fullName>
    </submittedName>
</protein>
<name>A0RP71_CAMFF</name>
<proteinExistence type="predicted"/>
<evidence type="ECO:0000256" key="1">
    <source>
        <dbReference type="SAM" id="Phobius"/>
    </source>
</evidence>
<organism evidence="2 3">
    <name type="scientific">Campylobacter fetus subsp. fetus (strain 82-40)</name>
    <dbReference type="NCBI Taxonomy" id="360106"/>
    <lineage>
        <taxon>Bacteria</taxon>
        <taxon>Pseudomonadati</taxon>
        <taxon>Campylobacterota</taxon>
        <taxon>Epsilonproteobacteria</taxon>
        <taxon>Campylobacterales</taxon>
        <taxon>Campylobacteraceae</taxon>
        <taxon>Campylobacter</taxon>
    </lineage>
</organism>
<evidence type="ECO:0000313" key="2">
    <source>
        <dbReference type="EMBL" id="ABK83084.1"/>
    </source>
</evidence>
<dbReference type="KEGG" id="cff:CFF8240_0829"/>
<accession>A0RP71</accession>
<feature type="transmembrane region" description="Helical" evidence="1">
    <location>
        <begin position="12"/>
        <end position="33"/>
    </location>
</feature>
<keyword evidence="1" id="KW-0472">Membrane</keyword>
<evidence type="ECO:0000313" key="3">
    <source>
        <dbReference type="Proteomes" id="UP000000760"/>
    </source>
</evidence>
<gene>
    <name evidence="2" type="ordered locus">CFF8240_0829</name>
</gene>
<dbReference type="HOGENOM" id="CLU_3133433_0_0_7"/>
<keyword evidence="1" id="KW-1133">Transmembrane helix</keyword>
<dbReference type="Proteomes" id="UP000000760">
    <property type="component" value="Chromosome"/>
</dbReference>